<keyword evidence="3" id="KW-1185">Reference proteome</keyword>
<feature type="region of interest" description="Disordered" evidence="1">
    <location>
        <begin position="1"/>
        <end position="26"/>
    </location>
</feature>
<gene>
    <name evidence="2" type="ORF">IPOD504_LOCUS14066</name>
</gene>
<dbReference type="EMBL" id="OW152817">
    <property type="protein sequence ID" value="CAH2068135.1"/>
    <property type="molecule type" value="Genomic_DNA"/>
</dbReference>
<feature type="region of interest" description="Disordered" evidence="1">
    <location>
        <begin position="56"/>
        <end position="106"/>
    </location>
</feature>
<organism evidence="2 3">
    <name type="scientific">Iphiclides podalirius</name>
    <name type="common">scarce swallowtail</name>
    <dbReference type="NCBI Taxonomy" id="110791"/>
    <lineage>
        <taxon>Eukaryota</taxon>
        <taxon>Metazoa</taxon>
        <taxon>Ecdysozoa</taxon>
        <taxon>Arthropoda</taxon>
        <taxon>Hexapoda</taxon>
        <taxon>Insecta</taxon>
        <taxon>Pterygota</taxon>
        <taxon>Neoptera</taxon>
        <taxon>Endopterygota</taxon>
        <taxon>Lepidoptera</taxon>
        <taxon>Glossata</taxon>
        <taxon>Ditrysia</taxon>
        <taxon>Papilionoidea</taxon>
        <taxon>Papilionidae</taxon>
        <taxon>Papilioninae</taxon>
        <taxon>Iphiclides</taxon>
    </lineage>
</organism>
<protein>
    <submittedName>
        <fullName evidence="2">Uncharacterized protein</fullName>
    </submittedName>
</protein>
<evidence type="ECO:0000313" key="2">
    <source>
        <dbReference type="EMBL" id="CAH2068135.1"/>
    </source>
</evidence>
<accession>A0ABN8IYN4</accession>
<proteinExistence type="predicted"/>
<evidence type="ECO:0000256" key="1">
    <source>
        <dbReference type="SAM" id="MobiDB-lite"/>
    </source>
</evidence>
<sequence length="147" mass="16374">MFHVCEPVARRSAPHDGPRVTELPTAPRRAPDARLFLFRPETNVIIIKRLGMDAFGNRPRAAERGRTLPKLAEASRPPARSERGKRREQAPRPKITKRPSQRAPKDGISLLNSIIAPGQYASTFLHFRSALAKGTIAITEGVQQPRK</sequence>
<feature type="non-terminal residue" evidence="2">
    <location>
        <position position="147"/>
    </location>
</feature>
<reference evidence="2" key="1">
    <citation type="submission" date="2022-03" db="EMBL/GenBank/DDBJ databases">
        <authorList>
            <person name="Martin H S."/>
        </authorList>
    </citation>
    <scope>NUCLEOTIDE SEQUENCE</scope>
</reference>
<dbReference type="Proteomes" id="UP000837857">
    <property type="component" value="Chromosome 5"/>
</dbReference>
<feature type="compositionally biased region" description="Basic and acidic residues" evidence="1">
    <location>
        <begin position="79"/>
        <end position="91"/>
    </location>
</feature>
<evidence type="ECO:0000313" key="3">
    <source>
        <dbReference type="Proteomes" id="UP000837857"/>
    </source>
</evidence>
<name>A0ABN8IYN4_9NEOP</name>